<evidence type="ECO:0000313" key="5">
    <source>
        <dbReference type="EMBL" id="ANI13679.1"/>
    </source>
</evidence>
<evidence type="ECO:0000256" key="1">
    <source>
        <dbReference type="ARBA" id="ARBA00006914"/>
    </source>
</evidence>
<keyword evidence="3" id="KW-0067">ATP-binding</keyword>
<evidence type="ECO:0000259" key="4">
    <source>
        <dbReference type="SMART" id="SM00382"/>
    </source>
</evidence>
<dbReference type="Proteomes" id="UP000077748">
    <property type="component" value="Chromosome"/>
</dbReference>
<dbReference type="InterPro" id="IPR003959">
    <property type="entry name" value="ATPase_AAA_core"/>
</dbReference>
<dbReference type="GO" id="GO:0005524">
    <property type="term" value="F:ATP binding"/>
    <property type="evidence" value="ECO:0007669"/>
    <property type="project" value="UniProtKB-KW"/>
</dbReference>
<dbReference type="CDD" id="cd19481">
    <property type="entry name" value="RecA-like_protease"/>
    <property type="match status" value="1"/>
</dbReference>
<sequence length="328" mass="36597">MASGKLLRQLIKSGTQGDASGFRAASEAVIKEEREKNHHLLANDLERLLYGDQATVGKSARKLQSLPSVPTNKDNGLALLEERAVIREEKDIILSDASQSALDEILMEHNRTDVLRSYGLQPAQKLLFCGPPGCGKTLAAEVIAHSLSMPLILVRLDSVISSFLGETAANLRKVFDYVATHPVVALFDEFDALTKDRGDSADHGELKRSVNAVLQMMDGYRGESILIATTNYETLLDKAVWRRFDEVVRFEMPNLEQIKRLLALKLSGVRRNFEPDDGQVASVFKGMSHADIERVLRRSVKEMILSGREFLEKSHLDTALAREYRHKS</sequence>
<name>A0A1A9K893_9PSED</name>
<dbReference type="InterPro" id="IPR003593">
    <property type="entry name" value="AAA+_ATPase"/>
</dbReference>
<evidence type="ECO:0000256" key="3">
    <source>
        <dbReference type="ARBA" id="ARBA00022840"/>
    </source>
</evidence>
<dbReference type="Pfam" id="PF00004">
    <property type="entry name" value="AAA"/>
    <property type="match status" value="1"/>
</dbReference>
<dbReference type="SMR" id="A0A1A9K893"/>
<dbReference type="SMART" id="SM00382">
    <property type="entry name" value="AAA"/>
    <property type="match status" value="1"/>
</dbReference>
<dbReference type="SUPFAM" id="SSF52540">
    <property type="entry name" value="P-loop containing nucleoside triphosphate hydrolases"/>
    <property type="match status" value="1"/>
</dbReference>
<dbReference type="InterPro" id="IPR027417">
    <property type="entry name" value="P-loop_NTPase"/>
</dbReference>
<gene>
    <name evidence="5" type="ORF">A9C11_06625</name>
</gene>
<dbReference type="AlphaFoldDB" id="A0A1A9K893"/>
<dbReference type="Gene3D" id="3.40.50.300">
    <property type="entry name" value="P-loop containing nucleotide triphosphate hydrolases"/>
    <property type="match status" value="1"/>
</dbReference>
<dbReference type="PANTHER" id="PTHR23073">
    <property type="entry name" value="26S PROTEASOME REGULATORY SUBUNIT"/>
    <property type="match status" value="1"/>
</dbReference>
<accession>A0A1A9K893</accession>
<protein>
    <submittedName>
        <fullName evidence="5">AAA family ATPase</fullName>
    </submittedName>
</protein>
<evidence type="ECO:0000313" key="6">
    <source>
        <dbReference type="Proteomes" id="UP000077748"/>
    </source>
</evidence>
<dbReference type="InterPro" id="IPR050221">
    <property type="entry name" value="26S_Proteasome_ATPase"/>
</dbReference>
<reference evidence="5 6" key="1">
    <citation type="submission" date="2016-05" db="EMBL/GenBank/DDBJ databases">
        <title>Genome Sequence of Pseudomonas citronellolis Strain SJTE-3, an Estrogens and Persistent Organic Pollutants degradation strain.</title>
        <authorList>
            <person name="Liang R."/>
        </authorList>
    </citation>
    <scope>NUCLEOTIDE SEQUENCE [LARGE SCALE GENOMIC DNA]</scope>
    <source>
        <strain evidence="5 6">SJTE-3</strain>
    </source>
</reference>
<keyword evidence="2" id="KW-0547">Nucleotide-binding</keyword>
<comment type="similarity">
    <text evidence="1">Belongs to the AAA ATPase family.</text>
</comment>
<dbReference type="EMBL" id="CP015878">
    <property type="protein sequence ID" value="ANI13679.1"/>
    <property type="molecule type" value="Genomic_DNA"/>
</dbReference>
<evidence type="ECO:0000256" key="2">
    <source>
        <dbReference type="ARBA" id="ARBA00022741"/>
    </source>
</evidence>
<dbReference type="RefSeq" id="WP_003141003.1">
    <property type="nucleotide sequence ID" value="NZ_CP015878.1"/>
</dbReference>
<dbReference type="GO" id="GO:0016887">
    <property type="term" value="F:ATP hydrolysis activity"/>
    <property type="evidence" value="ECO:0007669"/>
    <property type="project" value="InterPro"/>
</dbReference>
<organism evidence="5 6">
    <name type="scientific">Pseudomonas citronellolis</name>
    <dbReference type="NCBI Taxonomy" id="53408"/>
    <lineage>
        <taxon>Bacteria</taxon>
        <taxon>Pseudomonadati</taxon>
        <taxon>Pseudomonadota</taxon>
        <taxon>Gammaproteobacteria</taxon>
        <taxon>Pseudomonadales</taxon>
        <taxon>Pseudomonadaceae</taxon>
        <taxon>Pseudomonas</taxon>
    </lineage>
</organism>
<proteinExistence type="inferred from homology"/>
<feature type="domain" description="AAA+ ATPase" evidence="4">
    <location>
        <begin position="122"/>
        <end position="254"/>
    </location>
</feature>